<dbReference type="Proteomes" id="UP000011547">
    <property type="component" value="Chromosome"/>
</dbReference>
<organism evidence="8 9">
    <name type="scientific">Candidatus Kinetoplastidibacterium desouzai TCC079E</name>
    <dbReference type="NCBI Taxonomy" id="1208919"/>
    <lineage>
        <taxon>Bacteria</taxon>
        <taxon>Pseudomonadati</taxon>
        <taxon>Pseudomonadota</taxon>
        <taxon>Betaproteobacteria</taxon>
        <taxon>Candidatus Kinetoplastidibacterium</taxon>
    </lineage>
</organism>
<evidence type="ECO:0000313" key="9">
    <source>
        <dbReference type="Proteomes" id="UP000011547"/>
    </source>
</evidence>
<comment type="function">
    <text evidence="6">One of the primary rRNA binding proteins, it binds specifically to the 5'-end of 16S ribosomal RNA.</text>
</comment>
<dbReference type="EMBL" id="CP003803">
    <property type="protein sequence ID" value="AGF47274.1"/>
    <property type="molecule type" value="Genomic_DNA"/>
</dbReference>
<dbReference type="GO" id="GO:0019843">
    <property type="term" value="F:rRNA binding"/>
    <property type="evidence" value="ECO:0007669"/>
    <property type="project" value="UniProtKB-UniRule"/>
</dbReference>
<dbReference type="HAMAP" id="MF_01345_B">
    <property type="entry name" value="Ribosomal_uS17_B"/>
    <property type="match status" value="1"/>
</dbReference>
<dbReference type="GO" id="GO:0022627">
    <property type="term" value="C:cytosolic small ribosomal subunit"/>
    <property type="evidence" value="ECO:0007669"/>
    <property type="project" value="UniProtKB-UniRule"/>
</dbReference>
<dbReference type="PANTHER" id="PTHR10744:SF1">
    <property type="entry name" value="SMALL RIBOSOMAL SUBUNIT PROTEIN US17M"/>
    <property type="match status" value="1"/>
</dbReference>
<dbReference type="InterPro" id="IPR012340">
    <property type="entry name" value="NA-bd_OB-fold"/>
</dbReference>
<dbReference type="InterPro" id="IPR000266">
    <property type="entry name" value="Ribosomal_uS17"/>
</dbReference>
<keyword evidence="9" id="KW-1185">Reference proteome</keyword>
<dbReference type="OrthoDB" id="9811714at2"/>
<reference evidence="8 9" key="1">
    <citation type="journal article" date="2013" name="Genome Biol. Evol.">
        <title>Genome evolution and phylogenomic analysis of candidatus kinetoplastibacterium, the betaproteobacterial endosymbionts of strigomonas and angomonas.</title>
        <authorList>
            <person name="Alves J.M."/>
            <person name="Serrano M.G."/>
            <person name="Maia da Silva F."/>
            <person name="Voegtly L.J."/>
            <person name="Matveyev A.V."/>
            <person name="Teixeira M.M."/>
            <person name="Camargo E.P."/>
            <person name="Buck G.A."/>
        </authorList>
    </citation>
    <scope>NUCLEOTIDE SEQUENCE [LARGE SCALE GENOMIC DNA]</scope>
    <source>
        <strain evidence="8 9">TCC079E</strain>
    </source>
</reference>
<dbReference type="PROSITE" id="PS00056">
    <property type="entry name" value="RIBOSOMAL_S17"/>
    <property type="match status" value="1"/>
</dbReference>
<comment type="similarity">
    <text evidence="1 6 7">Belongs to the universal ribosomal protein uS17 family.</text>
</comment>
<dbReference type="SUPFAM" id="SSF50249">
    <property type="entry name" value="Nucleic acid-binding proteins"/>
    <property type="match status" value="1"/>
</dbReference>
<evidence type="ECO:0000256" key="4">
    <source>
        <dbReference type="ARBA" id="ARBA00022980"/>
    </source>
</evidence>
<dbReference type="NCBIfam" id="NF004123">
    <property type="entry name" value="PRK05610.1"/>
    <property type="match status" value="1"/>
</dbReference>
<dbReference type="eggNOG" id="COG0186">
    <property type="taxonomic scope" value="Bacteria"/>
</dbReference>
<dbReference type="NCBIfam" id="TIGR03635">
    <property type="entry name" value="uS17_bact"/>
    <property type="match status" value="1"/>
</dbReference>
<evidence type="ECO:0000256" key="2">
    <source>
        <dbReference type="ARBA" id="ARBA00022730"/>
    </source>
</evidence>
<dbReference type="Gene3D" id="2.40.50.140">
    <property type="entry name" value="Nucleic acid-binding proteins"/>
    <property type="match status" value="1"/>
</dbReference>
<evidence type="ECO:0000256" key="7">
    <source>
        <dbReference type="RuleBase" id="RU003872"/>
    </source>
</evidence>
<evidence type="ECO:0000256" key="1">
    <source>
        <dbReference type="ARBA" id="ARBA00010254"/>
    </source>
</evidence>
<evidence type="ECO:0000256" key="5">
    <source>
        <dbReference type="ARBA" id="ARBA00023274"/>
    </source>
</evidence>
<evidence type="ECO:0000256" key="6">
    <source>
        <dbReference type="HAMAP-Rule" id="MF_01345"/>
    </source>
</evidence>
<dbReference type="KEGG" id="kde:CDSE_0173"/>
<gene>
    <name evidence="6" type="primary">rpsQ</name>
    <name evidence="8" type="ORF">CDSE_0173</name>
</gene>
<dbReference type="STRING" id="1208919.CDSE_0173"/>
<dbReference type="GO" id="GO:0003735">
    <property type="term" value="F:structural constituent of ribosome"/>
    <property type="evidence" value="ECO:0007669"/>
    <property type="project" value="UniProtKB-UniRule"/>
</dbReference>
<dbReference type="AlphaFoldDB" id="M1LVK2"/>
<dbReference type="PATRIC" id="fig|1208919.3.peg.719"/>
<keyword evidence="5 6" id="KW-0687">Ribonucleoprotein</keyword>
<dbReference type="Pfam" id="PF00366">
    <property type="entry name" value="Ribosomal_S17"/>
    <property type="match status" value="1"/>
</dbReference>
<keyword evidence="3 6" id="KW-0694">RNA-binding</keyword>
<protein>
    <recommendedName>
        <fullName evidence="6">Small ribosomal subunit protein uS17</fullName>
    </recommendedName>
</protein>
<evidence type="ECO:0000313" key="8">
    <source>
        <dbReference type="EMBL" id="AGF47274.1"/>
    </source>
</evidence>
<keyword evidence="4 6" id="KW-0689">Ribosomal protein</keyword>
<name>M1LVK2_9PROT</name>
<dbReference type="HOGENOM" id="CLU_073626_1_1_4"/>
<dbReference type="InterPro" id="IPR019984">
    <property type="entry name" value="Ribosomal_uS17_bact/chlr"/>
</dbReference>
<accession>M1LVK2</accession>
<evidence type="ECO:0000256" key="3">
    <source>
        <dbReference type="ARBA" id="ARBA00022884"/>
    </source>
</evidence>
<dbReference type="RefSeq" id="WP_015396684.1">
    <property type="nucleotide sequence ID" value="NC_020294.1"/>
</dbReference>
<dbReference type="InterPro" id="IPR019979">
    <property type="entry name" value="Ribosomal_uS17_CS"/>
</dbReference>
<dbReference type="PANTHER" id="PTHR10744">
    <property type="entry name" value="40S RIBOSOMAL PROTEIN S11 FAMILY MEMBER"/>
    <property type="match status" value="1"/>
</dbReference>
<dbReference type="PRINTS" id="PR00973">
    <property type="entry name" value="RIBOSOMALS17"/>
</dbReference>
<proteinExistence type="inferred from homology"/>
<sequence>MDKVIEDQITKRQRILVGKVVSSKMDKSVVVKVERRVKHQIFGKIVTRSANYKAHDEDNKYKEGDLVEIKECRPISRDKSWVVVRLVNTSSVF</sequence>
<keyword evidence="2 6" id="KW-0699">rRNA-binding</keyword>
<dbReference type="GO" id="GO:0006412">
    <property type="term" value="P:translation"/>
    <property type="evidence" value="ECO:0007669"/>
    <property type="project" value="UniProtKB-UniRule"/>
</dbReference>
<comment type="subunit">
    <text evidence="6">Part of the 30S ribosomal subunit.</text>
</comment>
<dbReference type="CDD" id="cd00364">
    <property type="entry name" value="Ribosomal_uS17"/>
    <property type="match status" value="1"/>
</dbReference>